<keyword evidence="8" id="KW-1185">Reference proteome</keyword>
<comment type="subcellular location">
    <subcellularLocation>
        <location evidence="1">Fimbrium</location>
    </subcellularLocation>
</comment>
<organism evidence="7 8">
    <name type="scientific">Pantoea latae</name>
    <dbReference type="NCBI Taxonomy" id="1964541"/>
    <lineage>
        <taxon>Bacteria</taxon>
        <taxon>Pseudomonadati</taxon>
        <taxon>Pseudomonadota</taxon>
        <taxon>Gammaproteobacteria</taxon>
        <taxon>Enterobacterales</taxon>
        <taxon>Erwiniaceae</taxon>
        <taxon>Pantoea</taxon>
    </lineage>
</organism>
<evidence type="ECO:0000313" key="8">
    <source>
        <dbReference type="Proteomes" id="UP000192769"/>
    </source>
</evidence>
<feature type="domain" description="Fimbrial-type adhesion" evidence="6">
    <location>
        <begin position="198"/>
        <end position="351"/>
    </location>
</feature>
<gene>
    <name evidence="7" type="ORF">B2J69_12665</name>
</gene>
<dbReference type="AlphaFoldDB" id="A0A1V9DHS7"/>
<dbReference type="Proteomes" id="UP000192769">
    <property type="component" value="Unassembled WGS sequence"/>
</dbReference>
<comment type="similarity">
    <text evidence="2">Belongs to the fimbrial protein family.</text>
</comment>
<dbReference type="Gene3D" id="2.60.40.1090">
    <property type="entry name" value="Fimbrial-type adhesion domain"/>
    <property type="match status" value="1"/>
</dbReference>
<reference evidence="7 8" key="1">
    <citation type="submission" date="2017-02" db="EMBL/GenBank/DDBJ databases">
        <title>Whole genome shotgun sequence of Pantoea agglomerans strain AS1 isolated from a cycad, Zamia floridana in Central Florida, USA.</title>
        <authorList>
            <person name="Lata P."/>
            <person name="Govindarajan S."/>
            <person name="Qi F."/>
            <person name="Li J.-L."/>
            <person name="Maurya S.K."/>
            <person name="Sahoo M.K."/>
        </authorList>
    </citation>
    <scope>NUCLEOTIDE SEQUENCE [LARGE SCALE GENOMIC DNA]</scope>
    <source>
        <strain evidence="7 8">AS1</strain>
    </source>
</reference>
<keyword evidence="4" id="KW-0281">Fimbrium</keyword>
<dbReference type="GO" id="GO:0043709">
    <property type="term" value="P:cell adhesion involved in single-species biofilm formation"/>
    <property type="evidence" value="ECO:0007669"/>
    <property type="project" value="TreeGrafter"/>
</dbReference>
<evidence type="ECO:0000256" key="3">
    <source>
        <dbReference type="ARBA" id="ARBA00022729"/>
    </source>
</evidence>
<feature type="signal peptide" evidence="5">
    <location>
        <begin position="1"/>
        <end position="33"/>
    </location>
</feature>
<evidence type="ECO:0000259" key="6">
    <source>
        <dbReference type="Pfam" id="PF00419"/>
    </source>
</evidence>
<comment type="caution">
    <text evidence="7">The sequence shown here is derived from an EMBL/GenBank/DDBJ whole genome shotgun (WGS) entry which is preliminary data.</text>
</comment>
<evidence type="ECO:0000256" key="1">
    <source>
        <dbReference type="ARBA" id="ARBA00004561"/>
    </source>
</evidence>
<evidence type="ECO:0000256" key="4">
    <source>
        <dbReference type="ARBA" id="ARBA00023263"/>
    </source>
</evidence>
<evidence type="ECO:0000313" key="7">
    <source>
        <dbReference type="EMBL" id="OQP33412.1"/>
    </source>
</evidence>
<dbReference type="GO" id="GO:0009289">
    <property type="term" value="C:pilus"/>
    <property type="evidence" value="ECO:0007669"/>
    <property type="project" value="UniProtKB-SubCell"/>
</dbReference>
<proteinExistence type="inferred from homology"/>
<dbReference type="PANTHER" id="PTHR33420:SF3">
    <property type="entry name" value="FIMBRIAL SUBUNIT ELFA"/>
    <property type="match status" value="1"/>
</dbReference>
<dbReference type="SUPFAM" id="SSF49401">
    <property type="entry name" value="Bacterial adhesins"/>
    <property type="match status" value="1"/>
</dbReference>
<accession>A0A1V9DHS7</accession>
<keyword evidence="3 5" id="KW-0732">Signal</keyword>
<evidence type="ECO:0000256" key="2">
    <source>
        <dbReference type="ARBA" id="ARBA00006671"/>
    </source>
</evidence>
<dbReference type="InterPro" id="IPR036937">
    <property type="entry name" value="Adhesion_dom_fimbrial_sf"/>
</dbReference>
<evidence type="ECO:0000256" key="5">
    <source>
        <dbReference type="SAM" id="SignalP"/>
    </source>
</evidence>
<name>A0A1V9DHS7_9GAMM</name>
<protein>
    <submittedName>
        <fullName evidence="7">Adhesin</fullName>
    </submittedName>
</protein>
<dbReference type="OrthoDB" id="6580839at2"/>
<sequence>MIFNSGSNRFSQLIVVVLFAVSVFALTATHASAADGVTLNCKKDKSDAALDFSTLGLHISPSVPVGTVLYSGSVTVTFLCALNNLLQYSDGLTSEVFFKRQAIAEGALGYGLTLYTGYGGDLSTEPASIPTGQIVSTFAYTSGGTIGRYTTISLTVPFEIVRTSSSMAASTLLPSYVNVFNVGSYVKGSDLKFYFTNIKQAIAVTDETCKVASDTNQTVTLGSYTASATSGLGSGPGQSSEMTPFTINLNCEALLSGQFNVMMQFDGVAASGYSDAGVLALNAASTASGLGVQLMNESQQPLSLGSPFHVASYPLASALISVPLYARYYQIADTVTPGSASAVAQYTISYQ</sequence>
<dbReference type="InterPro" id="IPR050263">
    <property type="entry name" value="Bact_Fimbrial_Adh_Pro"/>
</dbReference>
<dbReference type="EMBL" id="MWUE01000017">
    <property type="protein sequence ID" value="OQP33412.1"/>
    <property type="molecule type" value="Genomic_DNA"/>
</dbReference>
<dbReference type="PANTHER" id="PTHR33420">
    <property type="entry name" value="FIMBRIAL SUBUNIT ELFA-RELATED"/>
    <property type="match status" value="1"/>
</dbReference>
<feature type="chain" id="PRO_5012551428" evidence="5">
    <location>
        <begin position="34"/>
        <end position="351"/>
    </location>
</feature>
<dbReference type="InterPro" id="IPR000259">
    <property type="entry name" value="Adhesion_dom_fimbrial"/>
</dbReference>
<dbReference type="Pfam" id="PF00419">
    <property type="entry name" value="Fimbrial"/>
    <property type="match status" value="1"/>
</dbReference>
<dbReference type="InterPro" id="IPR008966">
    <property type="entry name" value="Adhesion_dom_sf"/>
</dbReference>
<dbReference type="RefSeq" id="WP_081139691.1">
    <property type="nucleotide sequence ID" value="NZ_MWUE01000017.1"/>
</dbReference>